<keyword evidence="3 12" id="KW-0812">Transmembrane</keyword>
<reference evidence="15 16" key="1">
    <citation type="submission" date="2020-04" db="EMBL/GenBank/DDBJ databases">
        <title>Perkinsus olseni comparative genomics.</title>
        <authorList>
            <person name="Bogema D.R."/>
        </authorList>
    </citation>
    <scope>NUCLEOTIDE SEQUENCE [LARGE SCALE GENOMIC DNA]</scope>
    <source>
        <strain evidence="13">ATCC PRA-179</strain>
        <strain evidence="14">ATCC PRA-31</strain>
    </source>
</reference>
<evidence type="ECO:0000256" key="9">
    <source>
        <dbReference type="ARBA" id="ARBA00023136"/>
    </source>
</evidence>
<dbReference type="InterPro" id="IPR023754">
    <property type="entry name" value="HemeA_Synthase_type2"/>
</dbReference>
<dbReference type="EMBL" id="JABAHT010000035">
    <property type="protein sequence ID" value="KAF4668577.1"/>
    <property type="molecule type" value="Genomic_DNA"/>
</dbReference>
<keyword evidence="7" id="KW-0408">Iron</keyword>
<feature type="transmembrane region" description="Helical" evidence="12">
    <location>
        <begin position="85"/>
        <end position="105"/>
    </location>
</feature>
<keyword evidence="4" id="KW-0479">Metal-binding</keyword>
<evidence type="ECO:0000256" key="12">
    <source>
        <dbReference type="SAM" id="Phobius"/>
    </source>
</evidence>
<dbReference type="GO" id="GO:0005743">
    <property type="term" value="C:mitochondrial inner membrane"/>
    <property type="evidence" value="ECO:0007669"/>
    <property type="project" value="TreeGrafter"/>
</dbReference>
<comment type="subcellular location">
    <subcellularLocation>
        <location evidence="2">Membrane</location>
        <topology evidence="2">Multi-pass membrane protein</topology>
    </subcellularLocation>
</comment>
<dbReference type="InterPro" id="IPR003780">
    <property type="entry name" value="COX15/CtaA_fam"/>
</dbReference>
<evidence type="ECO:0000256" key="7">
    <source>
        <dbReference type="ARBA" id="ARBA00023004"/>
    </source>
</evidence>
<evidence type="ECO:0000256" key="1">
    <source>
        <dbReference type="ARBA" id="ARBA00001970"/>
    </source>
</evidence>
<organism evidence="14 16">
    <name type="scientific">Perkinsus olseni</name>
    <name type="common">Perkinsus atlanticus</name>
    <dbReference type="NCBI Taxonomy" id="32597"/>
    <lineage>
        <taxon>Eukaryota</taxon>
        <taxon>Sar</taxon>
        <taxon>Alveolata</taxon>
        <taxon>Perkinsozoa</taxon>
        <taxon>Perkinsea</taxon>
        <taxon>Perkinsida</taxon>
        <taxon>Perkinsidae</taxon>
        <taxon>Perkinsus</taxon>
    </lineage>
</organism>
<dbReference type="AlphaFoldDB" id="A0A7J6MR09"/>
<dbReference type="GO" id="GO:0046872">
    <property type="term" value="F:metal ion binding"/>
    <property type="evidence" value="ECO:0007669"/>
    <property type="project" value="UniProtKB-KW"/>
</dbReference>
<dbReference type="EMBL" id="JABANN010000037">
    <property type="protein sequence ID" value="KAF4674038.1"/>
    <property type="molecule type" value="Genomic_DNA"/>
</dbReference>
<feature type="transmembrane region" description="Helical" evidence="12">
    <location>
        <begin position="351"/>
        <end position="371"/>
    </location>
</feature>
<sequence length="443" mass="49354">MKCLLPKHQIMERKDKDAVRQASREMLYSEAYISDERVSGLFSRHFCSPTGIAKPRSGPLSEGMTGGAMKMTLRPWVKSGWEKPVGYWLLGTSGLLAGMVLVGGYTRLSGAGLSMTNWKFQGSLPPNTPEAWEHEFLRYQEFPEYKRIHKNAMTVDEFKEIYLIEWFHRMLGRGIGIFFGVPFMFLSLSRVIKWPLGSRLGLLLGAGATQGLVGWWMVRSGLEENPDPYARPRVSSYRMCFHWLMALVLYGGTVWCGLSALRPTPASTKLASLTALKSLRRWALIPTLAALITLTSGPFVAGLDAGRAFNTWPKMIDDWVPDEAWKFWGDLVSTGKTQWLAATENTAVVQFNHRCLAYTTVISSVLLGLYARKMRDSIPKSAYRAAISTSHLSIVQMLLGISTLLMYVPTELGVLHQGGGLAVYTALIMLRHACRLPLPVAAV</sequence>
<dbReference type="GO" id="GO:0016653">
    <property type="term" value="F:oxidoreductase activity, acting on NAD(P)H, heme protein as acceptor"/>
    <property type="evidence" value="ECO:0007669"/>
    <property type="project" value="TreeGrafter"/>
</dbReference>
<dbReference type="Pfam" id="PF02628">
    <property type="entry name" value="COX15-CtaA"/>
    <property type="match status" value="1"/>
</dbReference>
<evidence type="ECO:0000313" key="13">
    <source>
        <dbReference type="EMBL" id="KAF4668577.1"/>
    </source>
</evidence>
<evidence type="ECO:0000256" key="3">
    <source>
        <dbReference type="ARBA" id="ARBA00022692"/>
    </source>
</evidence>
<name>A0A7J6MR09_PEROL</name>
<dbReference type="OrthoDB" id="1726137at2759"/>
<proteinExistence type="predicted"/>
<feature type="transmembrane region" description="Helical" evidence="12">
    <location>
        <begin position="282"/>
        <end position="303"/>
    </location>
</feature>
<keyword evidence="5 12" id="KW-1133">Transmembrane helix</keyword>
<comment type="pathway">
    <text evidence="10">Porphyrin-containing compound metabolism; heme A biosynthesis; heme A from heme O: step 1/1.</text>
</comment>
<evidence type="ECO:0000313" key="15">
    <source>
        <dbReference type="Proteomes" id="UP000570595"/>
    </source>
</evidence>
<evidence type="ECO:0000256" key="2">
    <source>
        <dbReference type="ARBA" id="ARBA00004141"/>
    </source>
</evidence>
<evidence type="ECO:0000256" key="4">
    <source>
        <dbReference type="ARBA" id="ARBA00022723"/>
    </source>
</evidence>
<dbReference type="GO" id="GO:0120547">
    <property type="term" value="F:heme A synthase activity"/>
    <property type="evidence" value="ECO:0007669"/>
    <property type="project" value="UniProtKB-EC"/>
</dbReference>
<keyword evidence="6" id="KW-0560">Oxidoreductase</keyword>
<dbReference type="PANTHER" id="PTHR23289">
    <property type="entry name" value="CYTOCHROME C OXIDASE ASSEMBLY PROTEIN COX15"/>
    <property type="match status" value="1"/>
</dbReference>
<evidence type="ECO:0000256" key="6">
    <source>
        <dbReference type="ARBA" id="ARBA00023002"/>
    </source>
</evidence>
<keyword evidence="9 12" id="KW-0472">Membrane</keyword>
<evidence type="ECO:0000256" key="10">
    <source>
        <dbReference type="ARBA" id="ARBA00044501"/>
    </source>
</evidence>
<evidence type="ECO:0000313" key="16">
    <source>
        <dbReference type="Proteomes" id="UP000572268"/>
    </source>
</evidence>
<feature type="transmembrane region" description="Helical" evidence="12">
    <location>
        <begin position="383"/>
        <end position="408"/>
    </location>
</feature>
<feature type="transmembrane region" description="Helical" evidence="12">
    <location>
        <begin position="200"/>
        <end position="218"/>
    </location>
</feature>
<dbReference type="Proteomes" id="UP000572268">
    <property type="component" value="Unassembled WGS sequence"/>
</dbReference>
<feature type="transmembrane region" description="Helical" evidence="12">
    <location>
        <begin position="241"/>
        <end position="261"/>
    </location>
</feature>
<evidence type="ECO:0000256" key="8">
    <source>
        <dbReference type="ARBA" id="ARBA00023133"/>
    </source>
</evidence>
<comment type="cofactor">
    <cofactor evidence="1">
        <name>heme b</name>
        <dbReference type="ChEBI" id="CHEBI:60344"/>
    </cofactor>
</comment>
<dbReference type="GO" id="GO:0006784">
    <property type="term" value="P:heme A biosynthetic process"/>
    <property type="evidence" value="ECO:0007669"/>
    <property type="project" value="InterPro"/>
</dbReference>
<comment type="catalytic activity">
    <reaction evidence="11">
        <text>Fe(II)-heme o + 2 A + H2O = Fe(II)-heme a + 2 AH2</text>
        <dbReference type="Rhea" id="RHEA:63388"/>
        <dbReference type="ChEBI" id="CHEBI:13193"/>
        <dbReference type="ChEBI" id="CHEBI:15377"/>
        <dbReference type="ChEBI" id="CHEBI:17499"/>
        <dbReference type="ChEBI" id="CHEBI:60530"/>
        <dbReference type="ChEBI" id="CHEBI:61715"/>
        <dbReference type="EC" id="1.17.99.9"/>
    </reaction>
    <physiologicalReaction direction="left-to-right" evidence="11">
        <dbReference type="Rhea" id="RHEA:63389"/>
    </physiologicalReaction>
</comment>
<feature type="transmembrane region" description="Helical" evidence="12">
    <location>
        <begin position="170"/>
        <end position="188"/>
    </location>
</feature>
<comment type="caution">
    <text evidence="14">The sequence shown here is derived from an EMBL/GenBank/DDBJ whole genome shotgun (WGS) entry which is preliminary data.</text>
</comment>
<dbReference type="Proteomes" id="UP000570595">
    <property type="component" value="Unassembled WGS sequence"/>
</dbReference>
<evidence type="ECO:0000256" key="11">
    <source>
        <dbReference type="ARBA" id="ARBA00048044"/>
    </source>
</evidence>
<protein>
    <submittedName>
        <fullName evidence="14">Cytochrome c oxidase assembly protein cox15</fullName>
    </submittedName>
</protein>
<evidence type="ECO:0000313" key="14">
    <source>
        <dbReference type="EMBL" id="KAF4674038.1"/>
    </source>
</evidence>
<gene>
    <name evidence="14" type="primary">COX15</name>
    <name evidence="14" type="ORF">FOL46_005899</name>
    <name evidence="13" type="ORF">FOZ61_006217</name>
</gene>
<evidence type="ECO:0000256" key="5">
    <source>
        <dbReference type="ARBA" id="ARBA00022989"/>
    </source>
</evidence>
<accession>A0A7J6MR09</accession>
<dbReference type="PANTHER" id="PTHR23289:SF2">
    <property type="entry name" value="CYTOCHROME C OXIDASE ASSEMBLY PROTEIN COX15 HOMOLOG"/>
    <property type="match status" value="1"/>
</dbReference>
<keyword evidence="8" id="KW-0350">Heme biosynthesis</keyword>